<protein>
    <recommendedName>
        <fullName evidence="2">HU domain-containing protein</fullName>
    </recommendedName>
</protein>
<gene>
    <name evidence="3" type="ORF">HMPREF1535_02755</name>
</gene>
<evidence type="ECO:0000259" key="2">
    <source>
        <dbReference type="Pfam" id="PF18291"/>
    </source>
</evidence>
<dbReference type="GeneID" id="69979171"/>
<dbReference type="InterPro" id="IPR010992">
    <property type="entry name" value="IHF-like_DNA-bd_dom_sf"/>
</dbReference>
<keyword evidence="1" id="KW-0238">DNA-binding</keyword>
<name>A0A0F5JAB2_9BACT</name>
<evidence type="ECO:0000313" key="4">
    <source>
        <dbReference type="Proteomes" id="UP000033047"/>
    </source>
</evidence>
<evidence type="ECO:0000256" key="1">
    <source>
        <dbReference type="ARBA" id="ARBA00023125"/>
    </source>
</evidence>
<dbReference type="EMBL" id="AQHV01000013">
    <property type="protein sequence ID" value="KKB54633.1"/>
    <property type="molecule type" value="Genomic_DNA"/>
</dbReference>
<organism evidence="3 4">
    <name type="scientific">Parabacteroides goldsteinii DSM 19448 = WAL 12034</name>
    <dbReference type="NCBI Taxonomy" id="927665"/>
    <lineage>
        <taxon>Bacteria</taxon>
        <taxon>Pseudomonadati</taxon>
        <taxon>Bacteroidota</taxon>
        <taxon>Bacteroidia</taxon>
        <taxon>Bacteroidales</taxon>
        <taxon>Tannerellaceae</taxon>
        <taxon>Parabacteroides</taxon>
    </lineage>
</organism>
<sequence length="126" mass="13961">MAVKYRLRKRPTNLSKDIEDGFYPQVIRSDNVDSKGLASYVTGDHGFRSAAMLGAIEQIKEGIISLLEDGNSVSISGLGTFTLTAQSRLVKDPKEIRAGSISVKDVVFKVSPELMQRLRSVQFERE</sequence>
<accession>A0A0F5JAB2</accession>
<dbReference type="AlphaFoldDB" id="A0A0F5JAB2"/>
<dbReference type="PATRIC" id="fig|927665.4.peg.2826"/>
<feature type="domain" description="HU" evidence="2">
    <location>
        <begin position="1"/>
        <end position="125"/>
    </location>
</feature>
<reference evidence="3 4" key="1">
    <citation type="submission" date="2013-04" db="EMBL/GenBank/DDBJ databases">
        <title>The Genome Sequence of Parabacteroides goldsteinii DSM 19448.</title>
        <authorList>
            <consortium name="The Broad Institute Genomics Platform"/>
            <person name="Earl A."/>
            <person name="Ward D."/>
            <person name="Feldgarden M."/>
            <person name="Gevers D."/>
            <person name="Martens E."/>
            <person name="Sakamoto M."/>
            <person name="Benno Y."/>
            <person name="Song Y."/>
            <person name="Liu C."/>
            <person name="Lee J."/>
            <person name="Bolanos M."/>
            <person name="Vaisanen M.L."/>
            <person name="Finegold S.M."/>
            <person name="Walker B."/>
            <person name="Young S."/>
            <person name="Zeng Q."/>
            <person name="Gargeya S."/>
            <person name="Fitzgerald M."/>
            <person name="Haas B."/>
            <person name="Abouelleil A."/>
            <person name="Allen A.W."/>
            <person name="Alvarado L."/>
            <person name="Arachchi H.M."/>
            <person name="Berlin A.M."/>
            <person name="Chapman S.B."/>
            <person name="Gainer-Dewar J."/>
            <person name="Goldberg J."/>
            <person name="Griggs A."/>
            <person name="Gujja S."/>
            <person name="Hansen M."/>
            <person name="Howarth C."/>
            <person name="Imamovic A."/>
            <person name="Ireland A."/>
            <person name="Larimer J."/>
            <person name="McCowan C."/>
            <person name="Murphy C."/>
            <person name="Pearson M."/>
            <person name="Poon T.W."/>
            <person name="Priest M."/>
            <person name="Roberts A."/>
            <person name="Saif S."/>
            <person name="Shea T."/>
            <person name="Sisk P."/>
            <person name="Sykes S."/>
            <person name="Wortman J."/>
            <person name="Nusbaum C."/>
            <person name="Birren B."/>
        </authorList>
    </citation>
    <scope>NUCLEOTIDE SEQUENCE [LARGE SCALE GENOMIC DNA]</scope>
    <source>
        <strain evidence="3 4">DSM 19448</strain>
    </source>
</reference>
<dbReference type="SUPFAM" id="SSF47729">
    <property type="entry name" value="IHF-like DNA-binding proteins"/>
    <property type="match status" value="1"/>
</dbReference>
<dbReference type="Gene3D" id="4.10.520.10">
    <property type="entry name" value="IHF-like DNA-binding proteins"/>
    <property type="match status" value="1"/>
</dbReference>
<dbReference type="STRING" id="927665.HMPREF1535_02755"/>
<proteinExistence type="predicted"/>
<dbReference type="Pfam" id="PF18291">
    <property type="entry name" value="HU-HIG"/>
    <property type="match status" value="1"/>
</dbReference>
<dbReference type="HOGENOM" id="CLU_1979382_0_0_10"/>
<comment type="caution">
    <text evidence="3">The sequence shown here is derived from an EMBL/GenBank/DDBJ whole genome shotgun (WGS) entry which is preliminary data.</text>
</comment>
<evidence type="ECO:0000313" key="3">
    <source>
        <dbReference type="EMBL" id="KKB54633.1"/>
    </source>
</evidence>
<dbReference type="RefSeq" id="WP_007657701.1">
    <property type="nucleotide sequence ID" value="NZ_KQ033913.1"/>
</dbReference>
<dbReference type="Proteomes" id="UP000033047">
    <property type="component" value="Unassembled WGS sequence"/>
</dbReference>
<dbReference type="InterPro" id="IPR041607">
    <property type="entry name" value="HU-HIG"/>
</dbReference>
<dbReference type="GO" id="GO:0003677">
    <property type="term" value="F:DNA binding"/>
    <property type="evidence" value="ECO:0007669"/>
    <property type="project" value="UniProtKB-KW"/>
</dbReference>